<sequence>MTVYEALEKIPFKKREYFKWKHDIRYDQRLEKKSKEDFLRYVHMKTLNSFLKWEKTPEYRQLLMLLLEWRSTDDFEQIYDVVSNKAKEGDEKSIKLFLDLQKQIKQNAKAVKDLMGNDTEIEDDDDLAI</sequence>
<name>A0A4Y9AEX4_9BACI</name>
<dbReference type="AlphaFoldDB" id="A0A4Y9AEX4"/>
<dbReference type="EMBL" id="SRHY01000005">
    <property type="protein sequence ID" value="TFJ93647.1"/>
    <property type="molecule type" value="Genomic_DNA"/>
</dbReference>
<comment type="caution">
    <text evidence="1">The sequence shown here is derived from an EMBL/GenBank/DDBJ whole genome shotgun (WGS) entry which is preliminary data.</text>
</comment>
<proteinExistence type="predicted"/>
<accession>A0A4Y9AEX4</accession>
<evidence type="ECO:0000313" key="1">
    <source>
        <dbReference type="EMBL" id="TFJ93647.1"/>
    </source>
</evidence>
<dbReference type="OrthoDB" id="2697242at2"/>
<keyword evidence="2" id="KW-1185">Reference proteome</keyword>
<dbReference type="RefSeq" id="WP_135109386.1">
    <property type="nucleotide sequence ID" value="NZ_SRHY01000005.1"/>
</dbReference>
<reference evidence="1 2" key="1">
    <citation type="submission" date="2019-03" db="EMBL/GenBank/DDBJ databases">
        <title>Genome sequence of Lentibacillus salicampi ATCC BAA-719.</title>
        <authorList>
            <person name="Maclea K.S."/>
            <person name="Simoes Junior M."/>
        </authorList>
    </citation>
    <scope>NUCLEOTIDE SEQUENCE [LARGE SCALE GENOMIC DNA]</scope>
    <source>
        <strain evidence="1 2">ATCC BAA-719</strain>
    </source>
</reference>
<gene>
    <name evidence="1" type="ORF">E4U82_06735</name>
</gene>
<evidence type="ECO:0000313" key="2">
    <source>
        <dbReference type="Proteomes" id="UP000298484"/>
    </source>
</evidence>
<organism evidence="1 2">
    <name type="scientific">Lentibacillus salicampi</name>
    <dbReference type="NCBI Taxonomy" id="175306"/>
    <lineage>
        <taxon>Bacteria</taxon>
        <taxon>Bacillati</taxon>
        <taxon>Bacillota</taxon>
        <taxon>Bacilli</taxon>
        <taxon>Bacillales</taxon>
        <taxon>Bacillaceae</taxon>
        <taxon>Lentibacillus</taxon>
    </lineage>
</organism>
<dbReference type="Proteomes" id="UP000298484">
    <property type="component" value="Unassembled WGS sequence"/>
</dbReference>
<protein>
    <submittedName>
        <fullName evidence="1">Uncharacterized protein</fullName>
    </submittedName>
</protein>